<proteinExistence type="predicted"/>
<dbReference type="AlphaFoldDB" id="A0A0A8Z580"/>
<evidence type="ECO:0000313" key="1">
    <source>
        <dbReference type="EMBL" id="JAD29997.1"/>
    </source>
</evidence>
<name>A0A0A8Z580_ARUDO</name>
<protein>
    <submittedName>
        <fullName evidence="1">Uncharacterized protein</fullName>
    </submittedName>
</protein>
<dbReference type="EMBL" id="GBRH01267898">
    <property type="protein sequence ID" value="JAD29997.1"/>
    <property type="molecule type" value="Transcribed_RNA"/>
</dbReference>
<reference evidence="1" key="2">
    <citation type="journal article" date="2015" name="Data Brief">
        <title>Shoot transcriptome of the giant reed, Arundo donax.</title>
        <authorList>
            <person name="Barrero R.A."/>
            <person name="Guerrero F.D."/>
            <person name="Moolhuijzen P."/>
            <person name="Goolsby J.A."/>
            <person name="Tidwell J."/>
            <person name="Bellgard S.E."/>
            <person name="Bellgard M.I."/>
        </authorList>
    </citation>
    <scope>NUCLEOTIDE SEQUENCE</scope>
    <source>
        <tissue evidence="1">Shoot tissue taken approximately 20 cm above the soil surface</tissue>
    </source>
</reference>
<reference evidence="1" key="1">
    <citation type="submission" date="2014-09" db="EMBL/GenBank/DDBJ databases">
        <authorList>
            <person name="Magalhaes I.L.F."/>
            <person name="Oliveira U."/>
            <person name="Santos F.R."/>
            <person name="Vidigal T.H.D.A."/>
            <person name="Brescovit A.D."/>
            <person name="Santos A.J."/>
        </authorList>
    </citation>
    <scope>NUCLEOTIDE SEQUENCE</scope>
    <source>
        <tissue evidence="1">Shoot tissue taken approximately 20 cm above the soil surface</tissue>
    </source>
</reference>
<sequence length="38" mass="4462">MLMTESMVIQIVFIPCRGVHLYPHDLRTIQLMQLYVAT</sequence>
<accession>A0A0A8Z580</accession>
<organism evidence="1">
    <name type="scientific">Arundo donax</name>
    <name type="common">Giant reed</name>
    <name type="synonym">Donax arundinaceus</name>
    <dbReference type="NCBI Taxonomy" id="35708"/>
    <lineage>
        <taxon>Eukaryota</taxon>
        <taxon>Viridiplantae</taxon>
        <taxon>Streptophyta</taxon>
        <taxon>Embryophyta</taxon>
        <taxon>Tracheophyta</taxon>
        <taxon>Spermatophyta</taxon>
        <taxon>Magnoliopsida</taxon>
        <taxon>Liliopsida</taxon>
        <taxon>Poales</taxon>
        <taxon>Poaceae</taxon>
        <taxon>PACMAD clade</taxon>
        <taxon>Arundinoideae</taxon>
        <taxon>Arundineae</taxon>
        <taxon>Arundo</taxon>
    </lineage>
</organism>